<accession>A0ABV7FUH9</accession>
<organism evidence="13 14">
    <name type="scientific">Agaribacter flavus</name>
    <dbReference type="NCBI Taxonomy" id="1902781"/>
    <lineage>
        <taxon>Bacteria</taxon>
        <taxon>Pseudomonadati</taxon>
        <taxon>Pseudomonadota</taxon>
        <taxon>Gammaproteobacteria</taxon>
        <taxon>Alteromonadales</taxon>
        <taxon>Alteromonadaceae</taxon>
        <taxon>Agaribacter</taxon>
    </lineage>
</organism>
<dbReference type="PANTHER" id="PTHR43051">
    <property type="entry name" value="POLYNUCLEOTIDE ADENYLYLTRANSFERASE FAMILY PROTEIN"/>
    <property type="match status" value="1"/>
</dbReference>
<protein>
    <recommendedName>
        <fullName evidence="7">Poly(A) polymerase I</fullName>
        <shortName evidence="7">PAP I</shortName>
        <ecNumber evidence="7">2.7.7.19</ecNumber>
    </recommendedName>
</protein>
<keyword evidence="13" id="KW-0548">Nucleotidyltransferase</keyword>
<dbReference type="InterPro" id="IPR052191">
    <property type="entry name" value="tRNA_ntf/polyA_polymerase_I"/>
</dbReference>
<evidence type="ECO:0000256" key="3">
    <source>
        <dbReference type="ARBA" id="ARBA00022741"/>
    </source>
</evidence>
<dbReference type="CDD" id="cd05398">
    <property type="entry name" value="NT_ClassII-CCAase"/>
    <property type="match status" value="1"/>
</dbReference>
<evidence type="ECO:0000313" key="14">
    <source>
        <dbReference type="Proteomes" id="UP001595478"/>
    </source>
</evidence>
<dbReference type="Gene3D" id="1.10.3090.10">
    <property type="entry name" value="cca-adding enzyme, domain 2"/>
    <property type="match status" value="1"/>
</dbReference>
<evidence type="ECO:0000256" key="1">
    <source>
        <dbReference type="ARBA" id="ARBA00022664"/>
    </source>
</evidence>
<dbReference type="SUPFAM" id="SSF81301">
    <property type="entry name" value="Nucleotidyltransferase"/>
    <property type="match status" value="1"/>
</dbReference>
<dbReference type="Pfam" id="PF01743">
    <property type="entry name" value="PolyA_pol"/>
    <property type="match status" value="1"/>
</dbReference>
<evidence type="ECO:0000256" key="5">
    <source>
        <dbReference type="ARBA" id="ARBA00022884"/>
    </source>
</evidence>
<dbReference type="InterPro" id="IPR010206">
    <property type="entry name" value="PolA_pol_I"/>
</dbReference>
<feature type="region of interest" description="Disordered" evidence="9">
    <location>
        <begin position="404"/>
        <end position="426"/>
    </location>
</feature>
<evidence type="ECO:0000313" key="13">
    <source>
        <dbReference type="EMBL" id="MFC3122365.1"/>
    </source>
</evidence>
<dbReference type="InterPro" id="IPR025866">
    <property type="entry name" value="PolyA_pol_arg_C_dom"/>
</dbReference>
<reference evidence="14" key="1">
    <citation type="journal article" date="2019" name="Int. J. Syst. Evol. Microbiol.">
        <title>The Global Catalogue of Microorganisms (GCM) 10K type strain sequencing project: providing services to taxonomists for standard genome sequencing and annotation.</title>
        <authorList>
            <consortium name="The Broad Institute Genomics Platform"/>
            <consortium name="The Broad Institute Genome Sequencing Center for Infectious Disease"/>
            <person name="Wu L."/>
            <person name="Ma J."/>
        </authorList>
    </citation>
    <scope>NUCLEOTIDE SEQUENCE [LARGE SCALE GENOMIC DNA]</scope>
    <source>
        <strain evidence="14">KCTC 52473</strain>
    </source>
</reference>
<feature type="domain" description="Polymerase A arginine-rich C-terminal" evidence="11">
    <location>
        <begin position="309"/>
        <end position="422"/>
    </location>
</feature>
<comment type="catalytic activity">
    <reaction evidence="7">
        <text>RNA(n) + ATP = RNA(n)-3'-adenine ribonucleotide + diphosphate</text>
        <dbReference type="Rhea" id="RHEA:11332"/>
        <dbReference type="Rhea" id="RHEA-COMP:14527"/>
        <dbReference type="Rhea" id="RHEA-COMP:17347"/>
        <dbReference type="ChEBI" id="CHEBI:30616"/>
        <dbReference type="ChEBI" id="CHEBI:33019"/>
        <dbReference type="ChEBI" id="CHEBI:140395"/>
        <dbReference type="ChEBI" id="CHEBI:173115"/>
        <dbReference type="EC" id="2.7.7.19"/>
    </reaction>
</comment>
<keyword evidence="2 7" id="KW-0808">Transferase</keyword>
<evidence type="ECO:0000256" key="7">
    <source>
        <dbReference type="HAMAP-Rule" id="MF_00957"/>
    </source>
</evidence>
<name>A0ABV7FUH9_9ALTE</name>
<feature type="active site" evidence="7">
    <location>
        <position position="51"/>
    </location>
</feature>
<dbReference type="Pfam" id="PF12627">
    <property type="entry name" value="PolyA_pol_RNAbd"/>
    <property type="match status" value="1"/>
</dbReference>
<sequence>MSREKHCMRREDLSKYALNVLDRLCEKGYEAYAVGGCVRDRLMGYHPKDFDVVTNATPEQVKSVFKNCRLIGRRFRLAHIHFGREIIEVATYRGHHTEAQDDEDSTDRRALSADSGQILRDNVFGTIEEDAARRDFTFNAMYFNAQTEEILDFAEGIDAINKKEIRMIGDIRTRFAEDPVRMLRAARFSVKLNMLISDNMVALIDEMGGLLANIPPARLFEETNKLLLSTYGAKAFNKLLTLNLIYQLFPCLSASLRDQSSKEYLFIQAMLENTDARLLQNLRVTPAFLYASFLWYPLEELSHKLRFESGMSEYDAINIAGVEVLNRQVQRVMIPKRFTSTIRDIWALQYRLSKRTSKRPFVLLTHTKFRAAYDFLALRGQVEGGATQELAEWWTDFQKADEPKRRKMLGANKHKARRPRKKPSKD</sequence>
<feature type="active site" evidence="7">
    <location>
        <position position="49"/>
    </location>
</feature>
<dbReference type="GO" id="GO:1990817">
    <property type="term" value="F:poly(A) RNA polymerase activity"/>
    <property type="evidence" value="ECO:0007669"/>
    <property type="project" value="UniProtKB-EC"/>
</dbReference>
<dbReference type="Proteomes" id="UP001595478">
    <property type="component" value="Unassembled WGS sequence"/>
</dbReference>
<dbReference type="HAMAP" id="MF_00957">
    <property type="entry name" value="PolyA_pol"/>
    <property type="match status" value="1"/>
</dbReference>
<dbReference type="PANTHER" id="PTHR43051:SF1">
    <property type="entry name" value="POLYNUCLEOTIDE ADENYLYLTRANSFERASE FAMILY PROTEIN"/>
    <property type="match status" value="1"/>
</dbReference>
<dbReference type="EMBL" id="JBHRSW010000021">
    <property type="protein sequence ID" value="MFC3122365.1"/>
    <property type="molecule type" value="Genomic_DNA"/>
</dbReference>
<keyword evidence="5 7" id="KW-0694">RNA-binding</keyword>
<feature type="domain" description="Poly A polymerase head" evidence="10">
    <location>
        <begin position="31"/>
        <end position="166"/>
    </location>
</feature>
<evidence type="ECO:0000256" key="9">
    <source>
        <dbReference type="SAM" id="MobiDB-lite"/>
    </source>
</evidence>
<dbReference type="Gene3D" id="3.30.460.10">
    <property type="entry name" value="Beta Polymerase, domain 2"/>
    <property type="match status" value="1"/>
</dbReference>
<dbReference type="Pfam" id="PF12626">
    <property type="entry name" value="PolyA_pol_arg_C"/>
    <property type="match status" value="1"/>
</dbReference>
<comment type="similarity">
    <text evidence="7 8">Belongs to the tRNA nucleotidyltransferase/poly(A) polymerase family.</text>
</comment>
<evidence type="ECO:0000259" key="12">
    <source>
        <dbReference type="Pfam" id="PF12627"/>
    </source>
</evidence>
<feature type="active site" evidence="7">
    <location>
        <position position="135"/>
    </location>
</feature>
<dbReference type="RefSeq" id="WP_376920552.1">
    <property type="nucleotide sequence ID" value="NZ_JBHRSW010000021.1"/>
</dbReference>
<evidence type="ECO:0000256" key="2">
    <source>
        <dbReference type="ARBA" id="ARBA00022679"/>
    </source>
</evidence>
<keyword evidence="6 7" id="KW-0804">Transcription</keyword>
<keyword evidence="14" id="KW-1185">Reference proteome</keyword>
<evidence type="ECO:0000259" key="11">
    <source>
        <dbReference type="Pfam" id="PF12626"/>
    </source>
</evidence>
<dbReference type="NCBIfam" id="TIGR01942">
    <property type="entry name" value="pcnB"/>
    <property type="match status" value="1"/>
</dbReference>
<comment type="caution">
    <text evidence="13">The sequence shown here is derived from an EMBL/GenBank/DDBJ whole genome shotgun (WGS) entry which is preliminary data.</text>
</comment>
<evidence type="ECO:0000256" key="8">
    <source>
        <dbReference type="RuleBase" id="RU003953"/>
    </source>
</evidence>
<dbReference type="SUPFAM" id="SSF81891">
    <property type="entry name" value="Poly A polymerase C-terminal region-like"/>
    <property type="match status" value="1"/>
</dbReference>
<proteinExistence type="inferred from homology"/>
<keyword evidence="3 7" id="KW-0547">Nucleotide-binding</keyword>
<evidence type="ECO:0000256" key="4">
    <source>
        <dbReference type="ARBA" id="ARBA00022840"/>
    </source>
</evidence>
<evidence type="ECO:0000256" key="6">
    <source>
        <dbReference type="ARBA" id="ARBA00023163"/>
    </source>
</evidence>
<dbReference type="InterPro" id="IPR032828">
    <property type="entry name" value="PolyA_RNA-bd"/>
</dbReference>
<keyword evidence="1 7" id="KW-0507">mRNA processing</keyword>
<dbReference type="InterPro" id="IPR002646">
    <property type="entry name" value="PolA_pol_head_dom"/>
</dbReference>
<comment type="function">
    <text evidence="7">Adds poly(A) tail to the 3' end of many RNAs, which usually targets these RNAs for decay. Plays a significant role in the global control of gene expression, through influencing the rate of transcript degradation, and in the general RNA quality control.</text>
</comment>
<feature type="domain" description="tRNA nucleotidyltransferase/poly(A) polymerase RNA and SrmB- binding" evidence="12">
    <location>
        <begin position="195"/>
        <end position="254"/>
    </location>
</feature>
<keyword evidence="4 7" id="KW-0067">ATP-binding</keyword>
<dbReference type="InterPro" id="IPR043519">
    <property type="entry name" value="NT_sf"/>
</dbReference>
<dbReference type="EC" id="2.7.7.19" evidence="7"/>
<evidence type="ECO:0000259" key="10">
    <source>
        <dbReference type="Pfam" id="PF01743"/>
    </source>
</evidence>
<gene>
    <name evidence="7 13" type="primary">pcnB</name>
    <name evidence="13" type="ORF">ACFOHL_12110</name>
</gene>
<feature type="compositionally biased region" description="Basic residues" evidence="9">
    <location>
        <begin position="405"/>
        <end position="426"/>
    </location>
</feature>